<evidence type="ECO:0000313" key="2">
    <source>
        <dbReference type="EMBL" id="QJA56838.1"/>
    </source>
</evidence>
<name>A0A6M3II78_9ZZZZ</name>
<dbReference type="EMBL" id="MT141240">
    <property type="protein sequence ID" value="QJA56838.1"/>
    <property type="molecule type" value="Genomic_DNA"/>
</dbReference>
<accession>A0A6M3II78</accession>
<proteinExistence type="predicted"/>
<evidence type="ECO:0000256" key="1">
    <source>
        <dbReference type="SAM" id="MobiDB-lite"/>
    </source>
</evidence>
<dbReference type="AlphaFoldDB" id="A0A6M3II78"/>
<sequence>MPYINYKDFPESDNRTKIGRRNAEMFENASDIPIEDRERVSFWLLDYYLENGQLRTNRPDPTNPKHIGATRASNKSDEIAIDQLGKYKNDVDVRQADKIPLSPYQQEWVDYIFGKSDQMPKMFGIVTVMKHVNSSEREVK</sequence>
<protein>
    <submittedName>
        <fullName evidence="2">Uncharacterized protein</fullName>
    </submittedName>
</protein>
<gene>
    <name evidence="3" type="ORF">MM415A03300_0002</name>
    <name evidence="2" type="ORF">MM415B01784_0028</name>
</gene>
<organism evidence="2">
    <name type="scientific">viral metagenome</name>
    <dbReference type="NCBI Taxonomy" id="1070528"/>
    <lineage>
        <taxon>unclassified sequences</taxon>
        <taxon>metagenomes</taxon>
        <taxon>organismal metagenomes</taxon>
    </lineage>
</organism>
<dbReference type="EMBL" id="MT141860">
    <property type="protein sequence ID" value="QJA71264.1"/>
    <property type="molecule type" value="Genomic_DNA"/>
</dbReference>
<evidence type="ECO:0000313" key="3">
    <source>
        <dbReference type="EMBL" id="QJA71264.1"/>
    </source>
</evidence>
<reference evidence="2" key="1">
    <citation type="submission" date="2020-03" db="EMBL/GenBank/DDBJ databases">
        <title>The deep terrestrial virosphere.</title>
        <authorList>
            <person name="Holmfeldt K."/>
            <person name="Nilsson E."/>
            <person name="Simone D."/>
            <person name="Lopez-Fernandez M."/>
            <person name="Wu X."/>
            <person name="de Brujin I."/>
            <person name="Lundin D."/>
            <person name="Andersson A."/>
            <person name="Bertilsson S."/>
            <person name="Dopson M."/>
        </authorList>
    </citation>
    <scope>NUCLEOTIDE SEQUENCE</scope>
    <source>
        <strain evidence="3">MM415A03300</strain>
        <strain evidence="2">MM415B01784</strain>
    </source>
</reference>
<feature type="region of interest" description="Disordered" evidence="1">
    <location>
        <begin position="54"/>
        <end position="74"/>
    </location>
</feature>